<proteinExistence type="predicted"/>
<sequence>MRKLVLLLVLLVAMTLAACSSKEEGSQKNENQATNQKESTENNAQSNDIKKESNVYSTKNVTRLDTENIVDTAVQVSKTIWPATHNENKPGAIILAPSENWQIALASANLIHHPNNGPILFYENGELPQQTVDEINRLAPLGISDGTQIFLVVGNMDTNMEDQLKNYKVEKISGKDAPDFAREIDKKYAEVSGEYPKGVIIVSSEEDAKLYSILAGNWISHMPEPILYVTKDEVPQATKSALELRGEGASIYILGPESIISKDIEKQLQEYGDITRIKGKDPITSSIEFAKFKDEKTGFGWGSTEPGHGFSFVSTGNAEYAIAAAPFAHLGKHAPLIWLENGEVAEETHEFLGELQPTFKDDPTTGPYNHGYLIGSEDFITMKVQGALDIMLEIIPESGDGHGGHGGH</sequence>
<dbReference type="RefSeq" id="WP_193534418.1">
    <property type="nucleotide sequence ID" value="NZ_JADCLJ010000007.1"/>
</dbReference>
<dbReference type="PROSITE" id="PS51257">
    <property type="entry name" value="PROKAR_LIPOPROTEIN"/>
    <property type="match status" value="1"/>
</dbReference>
<dbReference type="PANTHER" id="PTHR30032">
    <property type="entry name" value="N-ACETYLMURAMOYL-L-ALANINE AMIDASE-RELATED"/>
    <property type="match status" value="1"/>
</dbReference>
<dbReference type="EMBL" id="JADCLJ010000007">
    <property type="protein sequence ID" value="MBE4906930.1"/>
    <property type="molecule type" value="Genomic_DNA"/>
</dbReference>
<reference evidence="3 4" key="1">
    <citation type="submission" date="2020-10" db="EMBL/GenBank/DDBJ databases">
        <title>Bacillus sp. HD4P25, an endophyte from a halophyte.</title>
        <authorList>
            <person name="Sun J.-Q."/>
        </authorList>
    </citation>
    <scope>NUCLEOTIDE SEQUENCE [LARGE SCALE GENOMIC DNA]</scope>
    <source>
        <strain evidence="3 4">YIM 93174</strain>
    </source>
</reference>
<keyword evidence="2" id="KW-0732">Signal</keyword>
<feature type="region of interest" description="Disordered" evidence="1">
    <location>
        <begin position="21"/>
        <end position="54"/>
    </location>
</feature>
<dbReference type="Pfam" id="PF04122">
    <property type="entry name" value="CW_binding_2"/>
    <property type="match status" value="1"/>
</dbReference>
<accession>A0ABR9QEM7</accession>
<dbReference type="Proteomes" id="UP001516662">
    <property type="component" value="Unassembled WGS sequence"/>
</dbReference>
<keyword evidence="4" id="KW-1185">Reference proteome</keyword>
<feature type="signal peptide" evidence="2">
    <location>
        <begin position="1"/>
        <end position="18"/>
    </location>
</feature>
<feature type="chain" id="PRO_5047524864" evidence="2">
    <location>
        <begin position="19"/>
        <end position="408"/>
    </location>
</feature>
<evidence type="ECO:0000313" key="3">
    <source>
        <dbReference type="EMBL" id="MBE4906930.1"/>
    </source>
</evidence>
<feature type="compositionally biased region" description="Polar residues" evidence="1">
    <location>
        <begin position="28"/>
        <end position="47"/>
    </location>
</feature>
<name>A0ABR9QEM7_9BACI</name>
<evidence type="ECO:0000256" key="2">
    <source>
        <dbReference type="SAM" id="SignalP"/>
    </source>
</evidence>
<evidence type="ECO:0000313" key="4">
    <source>
        <dbReference type="Proteomes" id="UP001516662"/>
    </source>
</evidence>
<gene>
    <name evidence="3" type="ORF">IMZ08_02510</name>
</gene>
<dbReference type="InterPro" id="IPR051922">
    <property type="entry name" value="Bact_Sporulation_Assoc"/>
</dbReference>
<protein>
    <submittedName>
        <fullName evidence="3">Cell wall-binding repeat-containing protein</fullName>
    </submittedName>
</protein>
<dbReference type="InterPro" id="IPR007253">
    <property type="entry name" value="Cell_wall-bd_2"/>
</dbReference>
<comment type="caution">
    <text evidence="3">The sequence shown here is derived from an EMBL/GenBank/DDBJ whole genome shotgun (WGS) entry which is preliminary data.</text>
</comment>
<dbReference type="PANTHER" id="PTHR30032:SF4">
    <property type="entry name" value="AMIDASE ENHANCER"/>
    <property type="match status" value="1"/>
</dbReference>
<evidence type="ECO:0000256" key="1">
    <source>
        <dbReference type="SAM" id="MobiDB-lite"/>
    </source>
</evidence>
<organism evidence="3 4">
    <name type="scientific">Litchfieldia luteola</name>
    <dbReference type="NCBI Taxonomy" id="682179"/>
    <lineage>
        <taxon>Bacteria</taxon>
        <taxon>Bacillati</taxon>
        <taxon>Bacillota</taxon>
        <taxon>Bacilli</taxon>
        <taxon>Bacillales</taxon>
        <taxon>Bacillaceae</taxon>
        <taxon>Litchfieldia</taxon>
    </lineage>
</organism>